<dbReference type="PATRIC" id="fig|1301098.3.peg.2666"/>
<evidence type="ECO:0000256" key="9">
    <source>
        <dbReference type="SAM" id="SignalP"/>
    </source>
</evidence>
<dbReference type="AlphaFoldDB" id="A0A024HGH9"/>
<keyword evidence="6" id="KW-0249">Electron transport</keyword>
<evidence type="ECO:0000256" key="2">
    <source>
        <dbReference type="ARBA" id="ARBA00010548"/>
    </source>
</evidence>
<dbReference type="GO" id="GO:0052876">
    <property type="term" value="F:methylamine dehydrogenase (amicyanin) activity"/>
    <property type="evidence" value="ECO:0007669"/>
    <property type="project" value="UniProtKB-EC"/>
</dbReference>
<keyword evidence="4 9" id="KW-0732">Signal</keyword>
<keyword evidence="8" id="KW-1015">Disulfide bond</keyword>
<dbReference type="GO" id="GO:0030058">
    <property type="term" value="F:aliphatic amine dehydrogenase activity"/>
    <property type="evidence" value="ECO:0007669"/>
    <property type="project" value="InterPro"/>
</dbReference>
<reference evidence="10 11" key="2">
    <citation type="submission" date="2014-05" db="EMBL/GenBank/DDBJ databases">
        <title>Genome sequence of the 3-chlorobenzoate degrading bacterium Pseudomonas knackmussii B13 shows multiple evidence for horizontal gene transfer.</title>
        <authorList>
            <person name="Miyazaki R."/>
            <person name="Bertelli C."/>
            <person name="Falquet L."/>
            <person name="Robinson-Rechavi M."/>
            <person name="Gharib W."/>
            <person name="Roy S."/>
            <person name="Van der Meer J.R."/>
        </authorList>
    </citation>
    <scope>NUCLEOTIDE SEQUENCE [LARGE SCALE GENOMIC DNA]</scope>
    <source>
        <strain evidence="10 11">B13</strain>
    </source>
</reference>
<dbReference type="STRING" id="1301098.PKB_2659"/>
<dbReference type="InterPro" id="IPR011044">
    <property type="entry name" value="Quino_amine_DH_bsu"/>
</dbReference>
<comment type="similarity">
    <text evidence="2">Belongs to the aromatic amine dehydrogenase heavy chain family.</text>
</comment>
<dbReference type="GO" id="GO:0042597">
    <property type="term" value="C:periplasmic space"/>
    <property type="evidence" value="ECO:0007669"/>
    <property type="project" value="UniProtKB-SubCell"/>
</dbReference>
<gene>
    <name evidence="10" type="primary">mauB</name>
    <name evidence="10" type="ORF">PKB_2659</name>
</gene>
<dbReference type="KEGG" id="pkc:PKB_2659"/>
<dbReference type="InterPro" id="IPR015943">
    <property type="entry name" value="WD40/YVTN_repeat-like_dom_sf"/>
</dbReference>
<evidence type="ECO:0000313" key="10">
    <source>
        <dbReference type="EMBL" id="CDF84006.1"/>
    </source>
</evidence>
<keyword evidence="5" id="KW-0574">Periplasm</keyword>
<evidence type="ECO:0000256" key="7">
    <source>
        <dbReference type="ARBA" id="ARBA00023002"/>
    </source>
</evidence>
<feature type="signal peptide" evidence="9">
    <location>
        <begin position="1"/>
        <end position="26"/>
    </location>
</feature>
<evidence type="ECO:0000256" key="8">
    <source>
        <dbReference type="PIRSR" id="PIRSR609451-50"/>
    </source>
</evidence>
<keyword evidence="3" id="KW-0813">Transport</keyword>
<keyword evidence="7 10" id="KW-0560">Oxidoreductase</keyword>
<protein>
    <submittedName>
        <fullName evidence="10">Amine dehydrogenase</fullName>
        <ecNumber evidence="10">1.4.9.1</ecNumber>
    </submittedName>
</protein>
<feature type="chain" id="PRO_5001530135" evidence="9">
    <location>
        <begin position="27"/>
        <end position="382"/>
    </location>
</feature>
<dbReference type="SUPFAM" id="SSF50969">
    <property type="entry name" value="YVTN repeat-like/Quinoprotein amine dehydrogenase"/>
    <property type="match status" value="1"/>
</dbReference>
<evidence type="ECO:0000256" key="1">
    <source>
        <dbReference type="ARBA" id="ARBA00004418"/>
    </source>
</evidence>
<dbReference type="OrthoDB" id="185182at2"/>
<evidence type="ECO:0000313" key="11">
    <source>
        <dbReference type="Proteomes" id="UP000025241"/>
    </source>
</evidence>
<sequence>MRITRILARTMLALGVSLAAAGGAYADLPAETIGQETLPFPPSPHRAYIIDVEFESFVIGRVTVVDPEKKKMLGMVSTGFAAPSTLSNDKRYLYSADLYYSRGTRGTRTDVLTAWDTSTLAPAWEVVIPSKRSESLTQRYGIGSSSDDRFVYIYNFTPSTSVTVVDTQSKAVTSEIALPGCVLDYPVGKRGFASMCGDGSMQLVTLGEDGKEVARSRTPFFDPNKDKLVERGIANGDTYYFTTTEGTIHTIDFSGKQPKVLPTWSLTTDEERKAGWAPGGWQEIALAPKLNRLYVLMHDKHEAMKWEDPATDIWVYDLKTHKKIGTLSSPNPIWSMTATTDDAPLLLGADVMGGLNVFDLKTGKLTGTMEKIAKTPTQVLTH</sequence>
<dbReference type="eggNOG" id="COG3391">
    <property type="taxonomic scope" value="Bacteria"/>
</dbReference>
<proteinExistence type="inferred from homology"/>
<comment type="subcellular location">
    <subcellularLocation>
        <location evidence="1">Periplasm</location>
    </subcellularLocation>
</comment>
<name>A0A024HGH9_PSEKB</name>
<organism evidence="10 11">
    <name type="scientific">Pseudomonas knackmussii (strain DSM 6978 / CCUG 54928 / LMG 23759 / B13)</name>
    <dbReference type="NCBI Taxonomy" id="1301098"/>
    <lineage>
        <taxon>Bacteria</taxon>
        <taxon>Pseudomonadati</taxon>
        <taxon>Pseudomonadota</taxon>
        <taxon>Gammaproteobacteria</taxon>
        <taxon>Pseudomonadales</taxon>
        <taxon>Pseudomonadaceae</taxon>
        <taxon>Pseudomonas</taxon>
    </lineage>
</organism>
<evidence type="ECO:0000256" key="4">
    <source>
        <dbReference type="ARBA" id="ARBA00022729"/>
    </source>
</evidence>
<evidence type="ECO:0000256" key="3">
    <source>
        <dbReference type="ARBA" id="ARBA00022448"/>
    </source>
</evidence>
<dbReference type="Gene3D" id="2.130.10.10">
    <property type="entry name" value="YVTN repeat-like/Quinoprotein amine dehydrogenase"/>
    <property type="match status" value="1"/>
</dbReference>
<feature type="disulfide bond" evidence="8">
    <location>
        <begin position="181"/>
        <end position="196"/>
    </location>
</feature>
<dbReference type="EMBL" id="HG322950">
    <property type="protein sequence ID" value="CDF84006.1"/>
    <property type="molecule type" value="Genomic_DNA"/>
</dbReference>
<evidence type="ECO:0000256" key="6">
    <source>
        <dbReference type="ARBA" id="ARBA00022982"/>
    </source>
</evidence>
<dbReference type="RefSeq" id="WP_043252328.1">
    <property type="nucleotide sequence ID" value="NZ_HG322950.1"/>
</dbReference>
<dbReference type="InterPro" id="IPR009451">
    <property type="entry name" value="Metamine_DH_Hvc"/>
</dbReference>
<reference evidence="10 11" key="1">
    <citation type="submission" date="2013-03" db="EMBL/GenBank/DDBJ databases">
        <authorList>
            <person name="Linke B."/>
        </authorList>
    </citation>
    <scope>NUCLEOTIDE SEQUENCE [LARGE SCALE GENOMIC DNA]</scope>
    <source>
        <strain evidence="10 11">B13</strain>
    </source>
</reference>
<dbReference type="Proteomes" id="UP000025241">
    <property type="component" value="Chromosome I"/>
</dbReference>
<dbReference type="EC" id="1.4.9.1" evidence="10"/>
<keyword evidence="11" id="KW-1185">Reference proteome</keyword>
<accession>A0A024HGH9</accession>
<dbReference type="HOGENOM" id="CLU_059384_0_0_6"/>
<dbReference type="Pfam" id="PF06433">
    <property type="entry name" value="Me-amine-dh_H"/>
    <property type="match status" value="1"/>
</dbReference>
<evidence type="ECO:0000256" key="5">
    <source>
        <dbReference type="ARBA" id="ARBA00022764"/>
    </source>
</evidence>